<proteinExistence type="predicted"/>
<accession>A0ACC3Z7R7</accession>
<organism evidence="1 2">
    <name type="scientific">Colletotrichum truncatum</name>
    <name type="common">Anthracnose fungus</name>
    <name type="synonym">Colletotrichum capsici</name>
    <dbReference type="NCBI Taxonomy" id="5467"/>
    <lineage>
        <taxon>Eukaryota</taxon>
        <taxon>Fungi</taxon>
        <taxon>Dikarya</taxon>
        <taxon>Ascomycota</taxon>
        <taxon>Pezizomycotina</taxon>
        <taxon>Sordariomycetes</taxon>
        <taxon>Hypocreomycetidae</taxon>
        <taxon>Glomerellales</taxon>
        <taxon>Glomerellaceae</taxon>
        <taxon>Colletotrichum</taxon>
        <taxon>Colletotrichum truncatum species complex</taxon>
    </lineage>
</organism>
<evidence type="ECO:0000313" key="1">
    <source>
        <dbReference type="EMBL" id="KAL0940136.1"/>
    </source>
</evidence>
<gene>
    <name evidence="1" type="ORF">CTRU02_206746</name>
</gene>
<keyword evidence="1" id="KW-0378">Hydrolase</keyword>
<reference evidence="1 2" key="1">
    <citation type="journal article" date="2020" name="Phytopathology">
        <title>Genome Sequence Resources of Colletotrichum truncatum, C. plurivorum, C. musicola, and C. sojae: Four Species Pathogenic to Soybean (Glycine max).</title>
        <authorList>
            <person name="Rogerio F."/>
            <person name="Boufleur T.R."/>
            <person name="Ciampi-Guillardi M."/>
            <person name="Sukno S.A."/>
            <person name="Thon M.R."/>
            <person name="Massola Junior N.S."/>
            <person name="Baroncelli R."/>
        </authorList>
    </citation>
    <scope>NUCLEOTIDE SEQUENCE [LARGE SCALE GENOMIC DNA]</scope>
    <source>
        <strain evidence="1 2">CMES1059</strain>
    </source>
</reference>
<protein>
    <submittedName>
        <fullName evidence="1">Glycosyl hydrolase family 47 protein</fullName>
    </submittedName>
</protein>
<evidence type="ECO:0000313" key="2">
    <source>
        <dbReference type="Proteomes" id="UP000805649"/>
    </source>
</evidence>
<keyword evidence="2" id="KW-1185">Reference proteome</keyword>
<name>A0ACC3Z7R7_COLTU</name>
<comment type="caution">
    <text evidence="1">The sequence shown here is derived from an EMBL/GenBank/DDBJ whole genome shotgun (WGS) entry which is preliminary data.</text>
</comment>
<dbReference type="Proteomes" id="UP000805649">
    <property type="component" value="Unassembled WGS sequence"/>
</dbReference>
<dbReference type="EMBL" id="VUJX02000003">
    <property type="protein sequence ID" value="KAL0940136.1"/>
    <property type="molecule type" value="Genomic_DNA"/>
</dbReference>
<sequence>MANRRQRRFIVIAVFLFGFFVFHNLRSSASSRQPTPSHADIPIFKSSSDWATHQHKYPIAPEAMYHLPTEQPKNLPRVQFKPSAKRGRTNDALSESRRLAVRDAFVKSWSSYKKYAWEYDELAPVTAKGKNTFGGYAATLVDALDTLWIMDLREEFESALPVIGAMDWDKTEETAINVFETTIRHLGGLLSAYDLSSEPVLLAKAIELGDMLYAAFDTPNRIPPFWLDFNLAKTGGLVAGTNDPSASPCSLSLEFTRLSQLTGNPKYFDAIERVKLFLERTQHETKLPGMWPALINFRDESVTNHNEFTLGALADSLYEYLPKMHALLGGTDPTYEKMYRDAMKVVEQYLLFRPMLPSGEDILFAGTAFAENNVRRNPESQHLTCFVGGMFGLGGKLFGIKEHVVLAKKLARGCGWAYSSFPTGLMPEIFGMVPCDSLKGCKWDEERWKREGDSTLKKGFSHARDPRYILRPEAIESIFLLYRITGDREFQDTAWTMFQAIVKATETQYAHSAIADVTVDGETEKLDSMEVKFSLLLSIFKSMVMLIRPCKQSFWLSETLKYFYLIFSPPDLISLDEFVLNTEAHPLRRKKPAKEPTSI</sequence>